<gene>
    <name evidence="1" type="ORF">A3C93_04695</name>
</gene>
<protein>
    <submittedName>
        <fullName evidence="1">Uncharacterized protein</fullName>
    </submittedName>
</protein>
<dbReference type="AlphaFoldDB" id="A0A1G2DI04"/>
<dbReference type="Proteomes" id="UP000178636">
    <property type="component" value="Unassembled WGS sequence"/>
</dbReference>
<evidence type="ECO:0000313" key="2">
    <source>
        <dbReference type="Proteomes" id="UP000178636"/>
    </source>
</evidence>
<proteinExistence type="predicted"/>
<dbReference type="EMBL" id="MHLO01000018">
    <property type="protein sequence ID" value="OGZ12448.1"/>
    <property type="molecule type" value="Genomic_DNA"/>
</dbReference>
<reference evidence="1 2" key="1">
    <citation type="journal article" date="2016" name="Nat. Commun.">
        <title>Thousands of microbial genomes shed light on interconnected biogeochemical processes in an aquifer system.</title>
        <authorList>
            <person name="Anantharaman K."/>
            <person name="Brown C.T."/>
            <person name="Hug L.A."/>
            <person name="Sharon I."/>
            <person name="Castelle C.J."/>
            <person name="Probst A.J."/>
            <person name="Thomas B.C."/>
            <person name="Singh A."/>
            <person name="Wilkins M.J."/>
            <person name="Karaoz U."/>
            <person name="Brodie E.L."/>
            <person name="Williams K.H."/>
            <person name="Hubbard S.S."/>
            <person name="Banfield J.F."/>
        </authorList>
    </citation>
    <scope>NUCLEOTIDE SEQUENCE [LARGE SCALE GENOMIC DNA]</scope>
</reference>
<evidence type="ECO:0000313" key="1">
    <source>
        <dbReference type="EMBL" id="OGZ12448.1"/>
    </source>
</evidence>
<name>A0A1G2DI04_9BACT</name>
<accession>A0A1G2DI04</accession>
<sequence>MQSALHAEIVFVGRSHVFSAEKTDESGSRKFSSDGEKIIRDRKRSLNAAQIEPVPTTIRINWSRKNRVVYKVGP</sequence>
<comment type="caution">
    <text evidence="1">The sequence shown here is derived from an EMBL/GenBank/DDBJ whole genome shotgun (WGS) entry which is preliminary data.</text>
</comment>
<organism evidence="1 2">
    <name type="scientific">Candidatus Lloydbacteria bacterium RIFCSPHIGHO2_02_FULL_54_17</name>
    <dbReference type="NCBI Taxonomy" id="1798664"/>
    <lineage>
        <taxon>Bacteria</taxon>
        <taxon>Candidatus Lloydiibacteriota</taxon>
    </lineage>
</organism>
<dbReference type="STRING" id="1798664.A3C93_04695"/>